<keyword evidence="2" id="KW-1185">Reference proteome</keyword>
<dbReference type="AlphaFoldDB" id="A0A6M4WUZ6"/>
<reference evidence="1" key="1">
    <citation type="submission" date="2020-03" db="EMBL/GenBank/DDBJ databases">
        <title>Molecular networking-based the target discovery of potent antiproliferative macrolactams: 5/6/7/16 polycyclic ansamycins and glycosylated trienomycin from Streptomyces cacaoi subsp. asoensis.</title>
        <authorList>
            <person name="Liu L.-L."/>
        </authorList>
    </citation>
    <scope>NUCLEOTIDE SEQUENCE [LARGE SCALE GENOMIC DNA]</scope>
    <source>
        <strain evidence="1">H2S5</strain>
    </source>
</reference>
<accession>A0A6M4WUZ6</accession>
<dbReference type="Proteomes" id="UP000502665">
    <property type="component" value="Chromosome"/>
</dbReference>
<organism evidence="1 2">
    <name type="scientific">Streptomyces asoensis</name>
    <dbReference type="NCBI Taxonomy" id="249586"/>
    <lineage>
        <taxon>Bacteria</taxon>
        <taxon>Bacillati</taxon>
        <taxon>Actinomycetota</taxon>
        <taxon>Actinomycetes</taxon>
        <taxon>Kitasatosporales</taxon>
        <taxon>Streptomycetaceae</taxon>
        <taxon>Streptomyces</taxon>
    </lineage>
</organism>
<dbReference type="RefSeq" id="WP_171399689.1">
    <property type="nucleotide sequence ID" value="NZ_CP049838.1"/>
</dbReference>
<protein>
    <submittedName>
        <fullName evidence="1">Uncharacterized protein</fullName>
    </submittedName>
</protein>
<dbReference type="EMBL" id="CP049838">
    <property type="protein sequence ID" value="QJT04347.1"/>
    <property type="molecule type" value="Genomic_DNA"/>
</dbReference>
<evidence type="ECO:0000313" key="2">
    <source>
        <dbReference type="Proteomes" id="UP000502665"/>
    </source>
</evidence>
<evidence type="ECO:0000313" key="1">
    <source>
        <dbReference type="EMBL" id="QJT04347.1"/>
    </source>
</evidence>
<gene>
    <name evidence="1" type="ORF">G9272_32025</name>
</gene>
<sequence length="145" mass="14672">MAFLAGETITAGRLNRLQPATYRAAATSALAGAATLADVPGATVTFTSETANAVYVVNAVFDYRLTGTPTTLGSGNIHVDGVVQAEFAVFRDGGGSAGTSATVTQVYRGTLGAAGSHTIKLVASPVAGQQINIYSSITVTIYEVA</sequence>
<name>A0A6M4WUZ6_9ACTN</name>
<proteinExistence type="predicted"/>